<protein>
    <recommendedName>
        <fullName evidence="2">Helix-turn-helix domain-containing protein</fullName>
    </recommendedName>
</protein>
<feature type="compositionally biased region" description="Low complexity" evidence="1">
    <location>
        <begin position="224"/>
        <end position="237"/>
    </location>
</feature>
<feature type="region of interest" description="Disordered" evidence="1">
    <location>
        <begin position="130"/>
        <end position="239"/>
    </location>
</feature>
<evidence type="ECO:0000313" key="4">
    <source>
        <dbReference type="Proteomes" id="UP000693738"/>
    </source>
</evidence>
<feature type="compositionally biased region" description="Polar residues" evidence="1">
    <location>
        <begin position="149"/>
        <end position="171"/>
    </location>
</feature>
<evidence type="ECO:0000313" key="3">
    <source>
        <dbReference type="EMBL" id="CAG7561025.1"/>
    </source>
</evidence>
<evidence type="ECO:0000256" key="1">
    <source>
        <dbReference type="SAM" id="MobiDB-lite"/>
    </source>
</evidence>
<dbReference type="AlphaFoldDB" id="A0A8J2IVC3"/>
<evidence type="ECO:0000259" key="2">
    <source>
        <dbReference type="Pfam" id="PF22943"/>
    </source>
</evidence>
<feature type="region of interest" description="Disordered" evidence="1">
    <location>
        <begin position="365"/>
        <end position="392"/>
    </location>
</feature>
<organism evidence="3 4">
    <name type="scientific">Fusarium equiseti</name>
    <name type="common">Fusarium scirpi</name>
    <dbReference type="NCBI Taxonomy" id="61235"/>
    <lineage>
        <taxon>Eukaryota</taxon>
        <taxon>Fungi</taxon>
        <taxon>Dikarya</taxon>
        <taxon>Ascomycota</taxon>
        <taxon>Pezizomycotina</taxon>
        <taxon>Sordariomycetes</taxon>
        <taxon>Hypocreomycetidae</taxon>
        <taxon>Hypocreales</taxon>
        <taxon>Nectriaceae</taxon>
        <taxon>Fusarium</taxon>
        <taxon>Fusarium incarnatum-equiseti species complex</taxon>
    </lineage>
</organism>
<gene>
    <name evidence="3" type="ORF">FEQUK3_LOCUS6745</name>
</gene>
<dbReference type="Pfam" id="PF22943">
    <property type="entry name" value="HTH_68"/>
    <property type="match status" value="1"/>
</dbReference>
<feature type="domain" description="Helix-turn-helix" evidence="2">
    <location>
        <begin position="469"/>
        <end position="513"/>
    </location>
</feature>
<comment type="caution">
    <text evidence="3">The sequence shown here is derived from an EMBL/GenBank/DDBJ whole genome shotgun (WGS) entry which is preliminary data.</text>
</comment>
<reference evidence="3" key="1">
    <citation type="submission" date="2021-05" db="EMBL/GenBank/DDBJ databases">
        <authorList>
            <person name="Khan N."/>
        </authorList>
    </citation>
    <scope>NUCLEOTIDE SEQUENCE</scope>
</reference>
<dbReference type="Proteomes" id="UP000693738">
    <property type="component" value="Unassembled WGS sequence"/>
</dbReference>
<dbReference type="EMBL" id="CAJSTJ010000139">
    <property type="protein sequence ID" value="CAG7561025.1"/>
    <property type="molecule type" value="Genomic_DNA"/>
</dbReference>
<name>A0A8J2IVC3_FUSEQ</name>
<accession>A0A8J2IVC3</accession>
<dbReference type="InterPro" id="IPR054448">
    <property type="entry name" value="HTH_put_ascomycetes"/>
</dbReference>
<proteinExistence type="predicted"/>
<sequence length="518" mass="56997">MTATAAIQEELLLHPKSTPRVRIRAKGVSNRTPPEETKDCIEVAGDCTPMASRKRAPVHWSPNSDQTADTITVNPQSLAAPQTLAAPQPPTASQTLAAPQSLTVQQLHAISQRDADSPIYDLTALPQPAHFPVGAQPSSRPPYDLSPNALASNQNLSGRRQNSKQNKQNASKAPKVARVSKKSTAQLKPAKNHARNGTNNKNSTEHRLFTTKNANQPIPPFDPQSITRRPPSISSSQMSDPEMYLNYQINMSRYLAYNGVSGPYPVGDFLCDLHLPNTQFIKLAVREVDPQGEVYWRHLMTGARLEPVDGSKIAGRPVALSNGSFQWLEDERGRMINPRWSFMQPPKSEKAEVPQTPQILRIRDRGQQQQVDKVQPGLRPGSIRADAQDPDFPTGDFSRRLHQMGIADSNPTYSPSSTAATPLGSSAVPGPHFAPTRSNPTLVALGARDRLQDEAEEDFANMGRGGRRFLDMRTLVDAMKFRDRGIPEKDIEARLRIQPGLLSKLGQEKTFSHVSSPN</sequence>